<name>A0AAD7AGK6_9AGAR</name>
<keyword evidence="2" id="KW-1185">Reference proteome</keyword>
<sequence length="81" mass="9157">LLSTRGTESPDVMLSRAESLDGVFILRPFRQKVIQCRPSEDVRNELTVSPNKDEIWDAGRVQTSQRISHQHILTGSIARGR</sequence>
<protein>
    <submittedName>
        <fullName evidence="1">Uncharacterized protein</fullName>
    </submittedName>
</protein>
<comment type="caution">
    <text evidence="1">The sequence shown here is derived from an EMBL/GenBank/DDBJ whole genome shotgun (WGS) entry which is preliminary data.</text>
</comment>
<reference evidence="1" key="1">
    <citation type="submission" date="2023-03" db="EMBL/GenBank/DDBJ databases">
        <title>Massive genome expansion in bonnet fungi (Mycena s.s.) driven by repeated elements and novel gene families across ecological guilds.</title>
        <authorList>
            <consortium name="Lawrence Berkeley National Laboratory"/>
            <person name="Harder C.B."/>
            <person name="Miyauchi S."/>
            <person name="Viragh M."/>
            <person name="Kuo A."/>
            <person name="Thoen E."/>
            <person name="Andreopoulos B."/>
            <person name="Lu D."/>
            <person name="Skrede I."/>
            <person name="Drula E."/>
            <person name="Henrissat B."/>
            <person name="Morin E."/>
            <person name="Kohler A."/>
            <person name="Barry K."/>
            <person name="LaButti K."/>
            <person name="Morin E."/>
            <person name="Salamov A."/>
            <person name="Lipzen A."/>
            <person name="Mereny Z."/>
            <person name="Hegedus B."/>
            <person name="Baldrian P."/>
            <person name="Stursova M."/>
            <person name="Weitz H."/>
            <person name="Taylor A."/>
            <person name="Grigoriev I.V."/>
            <person name="Nagy L.G."/>
            <person name="Martin F."/>
            <person name="Kauserud H."/>
        </authorList>
    </citation>
    <scope>NUCLEOTIDE SEQUENCE</scope>
    <source>
        <strain evidence="1">CBHHK002</strain>
    </source>
</reference>
<dbReference type="Proteomes" id="UP001218218">
    <property type="component" value="Unassembled WGS sequence"/>
</dbReference>
<evidence type="ECO:0000313" key="2">
    <source>
        <dbReference type="Proteomes" id="UP001218218"/>
    </source>
</evidence>
<proteinExistence type="predicted"/>
<gene>
    <name evidence="1" type="ORF">DFH08DRAFT_687039</name>
</gene>
<organism evidence="1 2">
    <name type="scientific">Mycena albidolilacea</name>
    <dbReference type="NCBI Taxonomy" id="1033008"/>
    <lineage>
        <taxon>Eukaryota</taxon>
        <taxon>Fungi</taxon>
        <taxon>Dikarya</taxon>
        <taxon>Basidiomycota</taxon>
        <taxon>Agaricomycotina</taxon>
        <taxon>Agaricomycetes</taxon>
        <taxon>Agaricomycetidae</taxon>
        <taxon>Agaricales</taxon>
        <taxon>Marasmiineae</taxon>
        <taxon>Mycenaceae</taxon>
        <taxon>Mycena</taxon>
    </lineage>
</organism>
<dbReference type="EMBL" id="JARIHO010000007">
    <property type="protein sequence ID" value="KAJ7358214.1"/>
    <property type="molecule type" value="Genomic_DNA"/>
</dbReference>
<evidence type="ECO:0000313" key="1">
    <source>
        <dbReference type="EMBL" id="KAJ7358214.1"/>
    </source>
</evidence>
<accession>A0AAD7AGK6</accession>
<feature type="non-terminal residue" evidence="1">
    <location>
        <position position="1"/>
    </location>
</feature>
<dbReference type="AlphaFoldDB" id="A0AAD7AGK6"/>